<accession>A0AA86UGR6</accession>
<dbReference type="EMBL" id="CAXDID020000050">
    <property type="protein sequence ID" value="CAL6004984.1"/>
    <property type="molecule type" value="Genomic_DNA"/>
</dbReference>
<organism evidence="2">
    <name type="scientific">Hexamita inflata</name>
    <dbReference type="NCBI Taxonomy" id="28002"/>
    <lineage>
        <taxon>Eukaryota</taxon>
        <taxon>Metamonada</taxon>
        <taxon>Diplomonadida</taxon>
        <taxon>Hexamitidae</taxon>
        <taxon>Hexamitinae</taxon>
        <taxon>Hexamita</taxon>
    </lineage>
</organism>
<proteinExistence type="predicted"/>
<evidence type="ECO:0000313" key="3">
    <source>
        <dbReference type="EMBL" id="CAL6004978.1"/>
    </source>
</evidence>
<reference evidence="2" key="1">
    <citation type="submission" date="2023-06" db="EMBL/GenBank/DDBJ databases">
        <authorList>
            <person name="Kurt Z."/>
        </authorList>
    </citation>
    <scope>NUCLEOTIDE SEQUENCE</scope>
</reference>
<evidence type="ECO:0000313" key="4">
    <source>
        <dbReference type="EMBL" id="CAL6004984.1"/>
    </source>
</evidence>
<dbReference type="EMBL" id="CAXDID020000050">
    <property type="protein sequence ID" value="CAL6004978.1"/>
    <property type="molecule type" value="Genomic_DNA"/>
</dbReference>
<evidence type="ECO:0000313" key="2">
    <source>
        <dbReference type="EMBL" id="CAI9957445.1"/>
    </source>
</evidence>
<dbReference type="EMBL" id="CATOUU010000889">
    <property type="protein sequence ID" value="CAI9957445.1"/>
    <property type="molecule type" value="Genomic_DNA"/>
</dbReference>
<keyword evidence="5" id="KW-1185">Reference proteome</keyword>
<dbReference type="AlphaFoldDB" id="A0AA86UGR6"/>
<evidence type="ECO:0000313" key="5">
    <source>
        <dbReference type="Proteomes" id="UP001642409"/>
    </source>
</evidence>
<dbReference type="Proteomes" id="UP001642409">
    <property type="component" value="Unassembled WGS sequence"/>
</dbReference>
<gene>
    <name evidence="3" type="ORF">HINF_LOCUS19144</name>
    <name evidence="4" type="ORF">HINF_LOCUS19147</name>
    <name evidence="1" type="ORF">HINF_LOCUS45087</name>
    <name evidence="2" type="ORF">HINF_LOCUS45090</name>
</gene>
<dbReference type="EMBL" id="CATOUU010000889">
    <property type="protein sequence ID" value="CAI9957442.1"/>
    <property type="molecule type" value="Genomic_DNA"/>
</dbReference>
<evidence type="ECO:0000313" key="1">
    <source>
        <dbReference type="EMBL" id="CAI9957442.1"/>
    </source>
</evidence>
<reference evidence="3 5" key="2">
    <citation type="submission" date="2024-07" db="EMBL/GenBank/DDBJ databases">
        <authorList>
            <person name="Akdeniz Z."/>
        </authorList>
    </citation>
    <scope>NUCLEOTIDE SEQUENCE [LARGE SCALE GENOMIC DNA]</scope>
</reference>
<name>A0AA86UGR6_9EUKA</name>
<comment type="caution">
    <text evidence="2">The sequence shown here is derived from an EMBL/GenBank/DDBJ whole genome shotgun (WGS) entry which is preliminary data.</text>
</comment>
<sequence>MFYFAQDQHYLLVMNWTENIDSTSFNSYHCYQFYPEIHIHGVQNGSLFNDYSILSKTKTLRFTRCFLDLSKIQGDFDSMTLEQCECVNDFANCKNDQKCDSHSLQFQWNKLRVYKCEHIYTQLAQTLITNNYIYQLQQRQILHWNKVIKRQIYLFQT</sequence>
<protein>
    <submittedName>
        <fullName evidence="3">Hypothetical_protein</fullName>
    </submittedName>
</protein>